<organism evidence="1 2">
    <name type="scientific">Streptomyces griseoaurantiacus M045</name>
    <dbReference type="NCBI Taxonomy" id="996637"/>
    <lineage>
        <taxon>Bacteria</taxon>
        <taxon>Bacillati</taxon>
        <taxon>Actinomycetota</taxon>
        <taxon>Actinomycetes</taxon>
        <taxon>Kitasatosporales</taxon>
        <taxon>Streptomycetaceae</taxon>
        <taxon>Streptomyces</taxon>
        <taxon>Streptomyces aurantiacus group</taxon>
    </lineage>
</organism>
<dbReference type="RefSeq" id="WP_006138369.1">
    <property type="nucleotide sequence ID" value="NZ_AEYX01000016.1"/>
</dbReference>
<gene>
    <name evidence="1" type="ORF">SGM_0889</name>
</gene>
<comment type="caution">
    <text evidence="1">The sequence shown here is derived from an EMBL/GenBank/DDBJ whole genome shotgun (WGS) entry which is preliminary data.</text>
</comment>
<dbReference type="eggNOG" id="ENOG5030F6H">
    <property type="taxonomic scope" value="Bacteria"/>
</dbReference>
<reference evidence="1 2" key="1">
    <citation type="journal article" date="2011" name="J. Bacteriol.">
        <title>Draft genome sequence of the marine bacterium Streptomyces griseoaurantiacus M045, which produces novel manumycin-type antibiotics with a pABA core component.</title>
        <authorList>
            <person name="Li F."/>
            <person name="Jiang P."/>
            <person name="Zheng H."/>
            <person name="Wang S."/>
            <person name="Zhao G."/>
            <person name="Qin S."/>
            <person name="Liu Z."/>
        </authorList>
    </citation>
    <scope>NUCLEOTIDE SEQUENCE [LARGE SCALE GENOMIC DNA]</scope>
    <source>
        <strain evidence="1 2">M045</strain>
    </source>
</reference>
<accession>F3NCM5</accession>
<dbReference type="AlphaFoldDB" id="F3NCM5"/>
<evidence type="ECO:0000313" key="1">
    <source>
        <dbReference type="EMBL" id="EGG48802.1"/>
    </source>
</evidence>
<proteinExistence type="predicted"/>
<dbReference type="STRING" id="996637.SGM_0889"/>
<evidence type="ECO:0000313" key="2">
    <source>
        <dbReference type="Proteomes" id="UP000003022"/>
    </source>
</evidence>
<dbReference type="Proteomes" id="UP000003022">
    <property type="component" value="Unassembled WGS sequence"/>
</dbReference>
<sequence>MSRPTISEVNAFLADLQTFREFGANSTEYAALMERKADLMERIAANSPGDADAAEVARLARERADALKPAN</sequence>
<protein>
    <submittedName>
        <fullName evidence="1">Uncharacterized protein</fullName>
    </submittedName>
</protein>
<name>F3NCM5_9ACTN</name>
<keyword evidence="2" id="KW-1185">Reference proteome</keyword>
<dbReference type="EMBL" id="AEYX01000016">
    <property type="protein sequence ID" value="EGG48802.1"/>
    <property type="molecule type" value="Genomic_DNA"/>
</dbReference>